<evidence type="ECO:0000259" key="3">
    <source>
        <dbReference type="Pfam" id="PF25166"/>
    </source>
</evidence>
<dbReference type="InterPro" id="IPR057252">
    <property type="entry name" value="CoiA_C"/>
</dbReference>
<feature type="domain" description="Competence protein CoiA C-terminal" evidence="3">
    <location>
        <begin position="234"/>
        <end position="376"/>
    </location>
</feature>
<protein>
    <recommendedName>
        <fullName evidence="6">Competence protein CoiA</fullName>
    </recommendedName>
</protein>
<organism evidence="4 5">
    <name type="scientific">Oceanobacillus chungangensis</name>
    <dbReference type="NCBI Taxonomy" id="1229152"/>
    <lineage>
        <taxon>Bacteria</taxon>
        <taxon>Bacillati</taxon>
        <taxon>Bacillota</taxon>
        <taxon>Bacilli</taxon>
        <taxon>Bacillales</taxon>
        <taxon>Bacillaceae</taxon>
        <taxon>Oceanobacillus</taxon>
    </lineage>
</organism>
<dbReference type="Pfam" id="PF25166">
    <property type="entry name" value="CoiA_C"/>
    <property type="match status" value="1"/>
</dbReference>
<keyword evidence="5" id="KW-1185">Reference proteome</keyword>
<dbReference type="Pfam" id="PF25164">
    <property type="entry name" value="CoiA_N"/>
    <property type="match status" value="1"/>
</dbReference>
<evidence type="ECO:0000259" key="2">
    <source>
        <dbReference type="Pfam" id="PF25164"/>
    </source>
</evidence>
<dbReference type="Pfam" id="PF06054">
    <property type="entry name" value="CoiA_nuc"/>
    <property type="match status" value="1"/>
</dbReference>
<dbReference type="OrthoDB" id="3784230at2"/>
<name>A0A3D8PIV2_9BACI</name>
<feature type="domain" description="Competence protein CoiA nuclease-like" evidence="1">
    <location>
        <begin position="68"/>
        <end position="223"/>
    </location>
</feature>
<sequence>MLQANTAEGNAITLAMLSQNELKELKEKQPNFYCPVCKGKVIMKAGSKVIPHFAHQSIIDCPASEGGEGKYHEQGKLLLYNWLKSQMLHVELEAFIPEINQRPDILLTINNRRIAIEYQCSKIPIEQVKKRNEGYKKNEIIPIWILGENRLQRQLANHFKMDQFTLQLIHQFSPNTPLILYYFCPITLQFIMVQDLYETRIGQAIGKFKVMSLTRLNIKDFFTIDTFSNLDLFQHWKKEKFKFRMVQRKKLYGNELAWFQWLYLKGTHLEYLPSIIHLPVVSQYRMVSSTWNWQSRICIDLLERLPVGNEFSLRNCEQLLKKQLLPMENYPLIHSNDHPIKQYLNLLEQLNIIKQTSASTYQKLTPISFYNQIESAVRGDEELMNEFISLNNKTPLI</sequence>
<evidence type="ECO:0000313" key="4">
    <source>
        <dbReference type="EMBL" id="RDW15984.1"/>
    </source>
</evidence>
<evidence type="ECO:0008006" key="6">
    <source>
        <dbReference type="Google" id="ProtNLM"/>
    </source>
</evidence>
<reference evidence="5" key="1">
    <citation type="submission" date="2017-11" db="EMBL/GenBank/DDBJ databases">
        <authorList>
            <person name="Zhu W."/>
        </authorList>
    </citation>
    <scope>NUCLEOTIDE SEQUENCE [LARGE SCALE GENOMIC DNA]</scope>
    <source>
        <strain evidence="5">CAU 1051</strain>
    </source>
</reference>
<feature type="domain" description="Competence protein CoiA-like N-terminal" evidence="2">
    <location>
        <begin position="17"/>
        <end position="64"/>
    </location>
</feature>
<evidence type="ECO:0000259" key="1">
    <source>
        <dbReference type="Pfam" id="PF06054"/>
    </source>
</evidence>
<dbReference type="InterPro" id="IPR021176">
    <property type="entry name" value="Competence-induced_CoiA"/>
</dbReference>
<gene>
    <name evidence="4" type="ORF">CWR45_15940</name>
</gene>
<dbReference type="RefSeq" id="WP_115750863.1">
    <property type="nucleotide sequence ID" value="NZ_PIOD01000021.1"/>
</dbReference>
<dbReference type="InterPro" id="IPR010330">
    <property type="entry name" value="CoiA_nuc"/>
</dbReference>
<comment type="caution">
    <text evidence="4">The sequence shown here is derived from an EMBL/GenBank/DDBJ whole genome shotgun (WGS) entry which is preliminary data.</text>
</comment>
<dbReference type="InterPro" id="IPR057253">
    <property type="entry name" value="CoiA-like_N"/>
</dbReference>
<evidence type="ECO:0000313" key="5">
    <source>
        <dbReference type="Proteomes" id="UP000256520"/>
    </source>
</evidence>
<accession>A0A3D8PIV2</accession>
<dbReference type="EMBL" id="PIOD01000021">
    <property type="protein sequence ID" value="RDW15984.1"/>
    <property type="molecule type" value="Genomic_DNA"/>
</dbReference>
<dbReference type="PIRSF" id="PIRSF007487">
    <property type="entry name" value="Competence-induced_CoiA_bac"/>
    <property type="match status" value="1"/>
</dbReference>
<proteinExistence type="predicted"/>
<dbReference type="AlphaFoldDB" id="A0A3D8PIV2"/>
<dbReference type="Proteomes" id="UP000256520">
    <property type="component" value="Unassembled WGS sequence"/>
</dbReference>